<evidence type="ECO:0000256" key="2">
    <source>
        <dbReference type="SAM" id="SignalP"/>
    </source>
</evidence>
<reference evidence="3 4" key="1">
    <citation type="submission" date="2019-07" db="EMBL/GenBank/DDBJ databases">
        <title>Sphingomonas AE3 Genome sequencing and assembly.</title>
        <authorList>
            <person name="Kim H."/>
        </authorList>
    </citation>
    <scope>NUCLEOTIDE SEQUENCE [LARGE SCALE GENOMIC DNA]</scope>
    <source>
        <strain evidence="3 4">AE3</strain>
    </source>
</reference>
<gene>
    <name evidence="3" type="ORF">FMM02_04790</name>
</gene>
<proteinExistence type="predicted"/>
<dbReference type="RefSeq" id="WP_147493794.1">
    <property type="nucleotide sequence ID" value="NZ_CP041659.1"/>
</dbReference>
<evidence type="ECO:0000313" key="3">
    <source>
        <dbReference type="EMBL" id="QDP19341.1"/>
    </source>
</evidence>
<accession>A0A516IR17</accession>
<feature type="region of interest" description="Disordered" evidence="1">
    <location>
        <begin position="31"/>
        <end position="60"/>
    </location>
</feature>
<organism evidence="3 4">
    <name type="scientific">Sphingomonas xanthus</name>
    <dbReference type="NCBI Taxonomy" id="2594473"/>
    <lineage>
        <taxon>Bacteria</taxon>
        <taxon>Pseudomonadati</taxon>
        <taxon>Pseudomonadota</taxon>
        <taxon>Alphaproteobacteria</taxon>
        <taxon>Sphingomonadales</taxon>
        <taxon>Sphingomonadaceae</taxon>
        <taxon>Sphingomonas</taxon>
    </lineage>
</organism>
<sequence length="82" mass="8539">MSLRAALVLLLLAAGSPAELPFGGAAAHAASPKAKPCLKKHDHKADSAARKSSPAARKTAEKRSVVVIDRSVRQIEILSFGP</sequence>
<name>A0A516IR17_9SPHN</name>
<evidence type="ECO:0000256" key="1">
    <source>
        <dbReference type="SAM" id="MobiDB-lite"/>
    </source>
</evidence>
<dbReference type="EMBL" id="CP041659">
    <property type="protein sequence ID" value="QDP19341.1"/>
    <property type="molecule type" value="Genomic_DNA"/>
</dbReference>
<feature type="chain" id="PRO_5021702415" evidence="2">
    <location>
        <begin position="19"/>
        <end position="82"/>
    </location>
</feature>
<keyword evidence="2" id="KW-0732">Signal</keyword>
<dbReference type="KEGG" id="sxa:FMM02_04790"/>
<dbReference type="AlphaFoldDB" id="A0A516IR17"/>
<protein>
    <submittedName>
        <fullName evidence="3">Uncharacterized protein</fullName>
    </submittedName>
</protein>
<evidence type="ECO:0000313" key="4">
    <source>
        <dbReference type="Proteomes" id="UP000321857"/>
    </source>
</evidence>
<dbReference type="Proteomes" id="UP000321857">
    <property type="component" value="Chromosome"/>
</dbReference>
<keyword evidence="4" id="KW-1185">Reference proteome</keyword>
<feature type="signal peptide" evidence="2">
    <location>
        <begin position="1"/>
        <end position="18"/>
    </location>
</feature>